<dbReference type="InterPro" id="IPR022669">
    <property type="entry name" value="Ribosomal_uL2_C"/>
</dbReference>
<organism evidence="7">
    <name type="scientific">Chromera velia CCMP2878</name>
    <dbReference type="NCBI Taxonomy" id="1169474"/>
    <lineage>
        <taxon>Eukaryota</taxon>
        <taxon>Sar</taxon>
        <taxon>Alveolata</taxon>
        <taxon>Colpodellida</taxon>
        <taxon>Chromeraceae</taxon>
        <taxon>Chromera</taxon>
    </lineage>
</organism>
<dbReference type="SMART" id="SM01382">
    <property type="entry name" value="Ribosomal_L2_C"/>
    <property type="match status" value="1"/>
</dbReference>
<dbReference type="GO" id="GO:0003735">
    <property type="term" value="F:structural constituent of ribosome"/>
    <property type="evidence" value="ECO:0007669"/>
    <property type="project" value="InterPro"/>
</dbReference>
<dbReference type="PANTHER" id="PTHR13691:SF5">
    <property type="entry name" value="LARGE RIBOSOMAL SUBUNIT PROTEIN UL2M"/>
    <property type="match status" value="1"/>
</dbReference>
<dbReference type="GO" id="GO:0005762">
    <property type="term" value="C:mitochondrial large ribosomal subunit"/>
    <property type="evidence" value="ECO:0007669"/>
    <property type="project" value="TreeGrafter"/>
</dbReference>
<dbReference type="Gene3D" id="2.30.30.30">
    <property type="match status" value="1"/>
</dbReference>
<name>A0A0G4GQM5_9ALVE</name>
<dbReference type="InterPro" id="IPR022666">
    <property type="entry name" value="Ribosomal_uL2_RNA-bd_dom"/>
</dbReference>
<dbReference type="FunFam" id="2.30.30.30:FF:000001">
    <property type="entry name" value="50S ribosomal protein L2"/>
    <property type="match status" value="1"/>
</dbReference>
<dbReference type="GO" id="GO:0032543">
    <property type="term" value="P:mitochondrial translation"/>
    <property type="evidence" value="ECO:0007669"/>
    <property type="project" value="TreeGrafter"/>
</dbReference>
<dbReference type="InterPro" id="IPR012340">
    <property type="entry name" value="NA-bd_OB-fold"/>
</dbReference>
<gene>
    <name evidence="7" type="ORF">Cvel_5048</name>
</gene>
<feature type="domain" description="Large ribosomal subunit protein uL2 C-terminal" evidence="5">
    <location>
        <begin position="196"/>
        <end position="324"/>
    </location>
</feature>
<comment type="similarity">
    <text evidence="1">Belongs to the universal ribosomal protein uL2 family.</text>
</comment>
<evidence type="ECO:0000259" key="5">
    <source>
        <dbReference type="SMART" id="SM01382"/>
    </source>
</evidence>
<dbReference type="InterPro" id="IPR014726">
    <property type="entry name" value="Ribosomal_uL2_dom3"/>
</dbReference>
<sequence length="366" mass="40825">MLRAPHSFRSFSHSKGGALSDGRLGQVVLSTPPCNLFQRRASGAYNPLIKRNKSPYMDFETLFPKKPIPAPTVVSAFTMAKQVKIEKLLTGASQRTWQGRVIRQLSIMKVQHAGRNDTGQITTKHLSGGTIKRLRFIDFKRARKDIFATVLRIEHDPSRSAHIALIQYEDGVLSYILAPITMRAGDKVIASERANITPGNCLPLKSIPVGSVIHNIEMRPGAGGQMIRAAGTHATILSKDADFATIKLKSTEIRKFPLACWATIGQLSNTMRAKRSLAKAGRNIWRGRRPHVRGNAMNPSDHPHGGGTHAKNSKRPPVSMWGIHRQGYKTRSKHKPRDMIVRRHLCKREAIKYGQERPNINVRTGR</sequence>
<evidence type="ECO:0000313" key="7">
    <source>
        <dbReference type="EMBL" id="CEM32749.1"/>
    </source>
</evidence>
<dbReference type="AlphaFoldDB" id="A0A0G4GQM5"/>
<dbReference type="InterPro" id="IPR014722">
    <property type="entry name" value="Rib_uL2_dom2"/>
</dbReference>
<feature type="domain" description="Large ribosomal subunit protein uL2 RNA-binding" evidence="6">
    <location>
        <begin position="114"/>
        <end position="190"/>
    </location>
</feature>
<evidence type="ECO:0000256" key="1">
    <source>
        <dbReference type="ARBA" id="ARBA00005636"/>
    </source>
</evidence>
<dbReference type="GO" id="GO:0003723">
    <property type="term" value="F:RNA binding"/>
    <property type="evidence" value="ECO:0007669"/>
    <property type="project" value="InterPro"/>
</dbReference>
<dbReference type="InterPro" id="IPR008991">
    <property type="entry name" value="Translation_prot_SH3-like_sf"/>
</dbReference>
<reference evidence="7" key="1">
    <citation type="submission" date="2014-11" db="EMBL/GenBank/DDBJ databases">
        <authorList>
            <person name="Otto D Thomas"/>
            <person name="Naeem Raeece"/>
        </authorList>
    </citation>
    <scope>NUCLEOTIDE SEQUENCE</scope>
</reference>
<dbReference type="Pfam" id="PF03947">
    <property type="entry name" value="Ribosomal_L2_C"/>
    <property type="match status" value="1"/>
</dbReference>
<dbReference type="GO" id="GO:0016740">
    <property type="term" value="F:transferase activity"/>
    <property type="evidence" value="ECO:0007669"/>
    <property type="project" value="InterPro"/>
</dbReference>
<evidence type="ECO:0000259" key="6">
    <source>
        <dbReference type="SMART" id="SM01383"/>
    </source>
</evidence>
<accession>A0A0G4GQM5</accession>
<dbReference type="SUPFAM" id="SSF50104">
    <property type="entry name" value="Translation proteins SH3-like domain"/>
    <property type="match status" value="1"/>
</dbReference>
<dbReference type="PhylomeDB" id="A0A0G4GQM5"/>
<dbReference type="EMBL" id="CDMZ01001447">
    <property type="protein sequence ID" value="CEM32749.1"/>
    <property type="molecule type" value="Genomic_DNA"/>
</dbReference>
<dbReference type="InterPro" id="IPR005880">
    <property type="entry name" value="Ribosomal_uL2_bac/org-type"/>
</dbReference>
<dbReference type="Gene3D" id="4.10.950.10">
    <property type="entry name" value="Ribosomal protein L2, domain 3"/>
    <property type="match status" value="1"/>
</dbReference>
<evidence type="ECO:0000256" key="4">
    <source>
        <dbReference type="SAM" id="MobiDB-lite"/>
    </source>
</evidence>
<dbReference type="Gene3D" id="2.40.50.140">
    <property type="entry name" value="Nucleic acid-binding proteins"/>
    <property type="match status" value="1"/>
</dbReference>
<feature type="region of interest" description="Disordered" evidence="4">
    <location>
        <begin position="289"/>
        <end position="319"/>
    </location>
</feature>
<dbReference type="Pfam" id="PF00181">
    <property type="entry name" value="Ribosomal_L2_N"/>
    <property type="match status" value="1"/>
</dbReference>
<dbReference type="InterPro" id="IPR002171">
    <property type="entry name" value="Ribosomal_uL2"/>
</dbReference>
<proteinExistence type="inferred from homology"/>
<dbReference type="NCBIfam" id="TIGR01171">
    <property type="entry name" value="rplB_bact"/>
    <property type="match status" value="1"/>
</dbReference>
<protein>
    <submittedName>
        <fullName evidence="7">Uncharacterized protein</fullName>
    </submittedName>
</protein>
<dbReference type="VEuPathDB" id="CryptoDB:Cvel_5048"/>
<dbReference type="PANTHER" id="PTHR13691">
    <property type="entry name" value="RIBOSOMAL PROTEIN L2"/>
    <property type="match status" value="1"/>
</dbReference>
<evidence type="ECO:0000256" key="3">
    <source>
        <dbReference type="ARBA" id="ARBA00023274"/>
    </source>
</evidence>
<keyword evidence="3" id="KW-0687">Ribonucleoprotein</keyword>
<dbReference type="SMART" id="SM01383">
    <property type="entry name" value="Ribosomal_L2"/>
    <property type="match status" value="1"/>
</dbReference>
<keyword evidence="2" id="KW-0689">Ribosomal protein</keyword>
<dbReference type="SUPFAM" id="SSF50249">
    <property type="entry name" value="Nucleic acid-binding proteins"/>
    <property type="match status" value="1"/>
</dbReference>
<evidence type="ECO:0000256" key="2">
    <source>
        <dbReference type="ARBA" id="ARBA00022980"/>
    </source>
</evidence>